<dbReference type="Proteomes" id="UP001271007">
    <property type="component" value="Unassembled WGS sequence"/>
</dbReference>
<comment type="similarity">
    <text evidence="2">Belongs to the asaB hydroxylase/desaturase family.</text>
</comment>
<dbReference type="AlphaFoldDB" id="A0AAJ0D4K0"/>
<dbReference type="GO" id="GO:0016491">
    <property type="term" value="F:oxidoreductase activity"/>
    <property type="evidence" value="ECO:0007669"/>
    <property type="project" value="UniProtKB-KW"/>
</dbReference>
<comment type="caution">
    <text evidence="3">The sequence shown here is derived from an EMBL/GenBank/DDBJ whole genome shotgun (WGS) entry which is preliminary data.</text>
</comment>
<dbReference type="InterPro" id="IPR044053">
    <property type="entry name" value="AsaB-like"/>
</dbReference>
<keyword evidence="4" id="KW-1185">Reference proteome</keyword>
<evidence type="ECO:0000256" key="2">
    <source>
        <dbReference type="ARBA" id="ARBA00023604"/>
    </source>
</evidence>
<dbReference type="PANTHER" id="PTHR34598:SF3">
    <property type="entry name" value="OXIDOREDUCTASE AN1597"/>
    <property type="match status" value="1"/>
</dbReference>
<protein>
    <submittedName>
        <fullName evidence="3">Uncharacterized protein</fullName>
    </submittedName>
</protein>
<proteinExistence type="inferred from homology"/>
<gene>
    <name evidence="3" type="ORF">LTR09_012567</name>
</gene>
<sequence>MAAETACGSKLWASLNYLLPDRGEDADGYYAGTAGTLRRRFDARNVVIADIRDAAETFRLDKHGFQFVRREGRFSKFDDWFLIIDQYYSEVNQLVKMHTGATHVRAVQHLVRNETFESALAEAEGKADSEPISKLAPGRLVHVDQSYAGARGYMEEFVGREEAEVLSKTRWAIVNVWKPIKTVSIREPVTCERDMRDY</sequence>
<evidence type="ECO:0000313" key="4">
    <source>
        <dbReference type="Proteomes" id="UP001271007"/>
    </source>
</evidence>
<organism evidence="3 4">
    <name type="scientific">Extremus antarcticus</name>
    <dbReference type="NCBI Taxonomy" id="702011"/>
    <lineage>
        <taxon>Eukaryota</taxon>
        <taxon>Fungi</taxon>
        <taxon>Dikarya</taxon>
        <taxon>Ascomycota</taxon>
        <taxon>Pezizomycotina</taxon>
        <taxon>Dothideomycetes</taxon>
        <taxon>Dothideomycetidae</taxon>
        <taxon>Mycosphaerellales</taxon>
        <taxon>Extremaceae</taxon>
        <taxon>Extremus</taxon>
    </lineage>
</organism>
<dbReference type="PANTHER" id="PTHR34598">
    <property type="entry name" value="BLL6449 PROTEIN"/>
    <property type="match status" value="1"/>
</dbReference>
<evidence type="ECO:0000256" key="1">
    <source>
        <dbReference type="ARBA" id="ARBA00023002"/>
    </source>
</evidence>
<keyword evidence="1" id="KW-0560">Oxidoreductase</keyword>
<reference evidence="3" key="1">
    <citation type="submission" date="2023-04" db="EMBL/GenBank/DDBJ databases">
        <title>Black Yeasts Isolated from many extreme environments.</title>
        <authorList>
            <person name="Coleine C."/>
            <person name="Stajich J.E."/>
            <person name="Selbmann L."/>
        </authorList>
    </citation>
    <scope>NUCLEOTIDE SEQUENCE</scope>
    <source>
        <strain evidence="3">CCFEE 5312</strain>
    </source>
</reference>
<dbReference type="EMBL" id="JAWDJX010000136">
    <property type="protein sequence ID" value="KAK3045901.1"/>
    <property type="molecule type" value="Genomic_DNA"/>
</dbReference>
<name>A0AAJ0D4K0_9PEZI</name>
<evidence type="ECO:0000313" key="3">
    <source>
        <dbReference type="EMBL" id="KAK3045901.1"/>
    </source>
</evidence>
<accession>A0AAJ0D4K0</accession>
<dbReference type="NCBIfam" id="NF041278">
    <property type="entry name" value="CmcJ_NvfI_EfuI"/>
    <property type="match status" value="1"/>
</dbReference>